<dbReference type="AlphaFoldDB" id="S4NTJ8"/>
<reference evidence="1" key="1">
    <citation type="journal article" date="2013" name="BMC Genomics">
        <title>Unscrambling butterfly oogenesis.</title>
        <authorList>
            <person name="Carter J.M."/>
            <person name="Baker S.C."/>
            <person name="Pink R."/>
            <person name="Carter D.R."/>
            <person name="Collins A."/>
            <person name="Tomlin J."/>
            <person name="Gibbs M."/>
            <person name="Breuker C.J."/>
        </authorList>
    </citation>
    <scope>NUCLEOTIDE SEQUENCE</scope>
    <source>
        <tissue evidence="1">Ovary</tissue>
    </source>
</reference>
<accession>S4NTJ8</accession>
<organism evidence="1">
    <name type="scientific">Pararge aegeria</name>
    <name type="common">speckled wood butterfly</name>
    <dbReference type="NCBI Taxonomy" id="116150"/>
    <lineage>
        <taxon>Eukaryota</taxon>
        <taxon>Metazoa</taxon>
        <taxon>Ecdysozoa</taxon>
        <taxon>Arthropoda</taxon>
        <taxon>Hexapoda</taxon>
        <taxon>Insecta</taxon>
        <taxon>Pterygota</taxon>
        <taxon>Neoptera</taxon>
        <taxon>Endopterygota</taxon>
        <taxon>Lepidoptera</taxon>
        <taxon>Glossata</taxon>
        <taxon>Ditrysia</taxon>
        <taxon>Papilionoidea</taxon>
        <taxon>Nymphalidae</taxon>
        <taxon>Satyrinae</taxon>
        <taxon>Satyrini</taxon>
        <taxon>Parargina</taxon>
        <taxon>Pararge</taxon>
    </lineage>
</organism>
<dbReference type="EMBL" id="GAIX01012191">
    <property type="protein sequence ID" value="JAA80369.1"/>
    <property type="molecule type" value="Transcribed_RNA"/>
</dbReference>
<reference evidence="1" key="2">
    <citation type="submission" date="2013-05" db="EMBL/GenBank/DDBJ databases">
        <authorList>
            <person name="Carter J.-M."/>
            <person name="Baker S.C."/>
            <person name="Pink R."/>
            <person name="Carter D.R.F."/>
            <person name="Collins A."/>
            <person name="Tomlin J."/>
            <person name="Gibbs M."/>
            <person name="Breuker C.J."/>
        </authorList>
    </citation>
    <scope>NUCLEOTIDE SEQUENCE</scope>
    <source>
        <tissue evidence="1">Ovary</tissue>
    </source>
</reference>
<protein>
    <submittedName>
        <fullName evidence="1">Uncharacterized protein</fullName>
    </submittedName>
</protein>
<evidence type="ECO:0000313" key="1">
    <source>
        <dbReference type="EMBL" id="JAA80369.1"/>
    </source>
</evidence>
<name>S4NTJ8_9NEOP</name>
<sequence length="69" mass="7891">MHSSEEHVKMSILHCSLPGRVGSHIPSNYESVHLCLCIDLSTIICSLKIFLEIYHLRRNRSKKSHHNGP</sequence>
<proteinExistence type="predicted"/>